<dbReference type="PROSITE" id="PS01287">
    <property type="entry name" value="RTC"/>
    <property type="match status" value="1"/>
</dbReference>
<dbReference type="PANTHER" id="PTHR11096">
    <property type="entry name" value="RNA 3' TERMINAL PHOSPHATE CYCLASE"/>
    <property type="match status" value="1"/>
</dbReference>
<dbReference type="Gene3D" id="3.30.360.20">
    <property type="entry name" value="RNA 3'-terminal phosphate cyclase, insert domain"/>
    <property type="match status" value="1"/>
</dbReference>
<evidence type="ECO:0000256" key="1">
    <source>
        <dbReference type="ARBA" id="ARBA00004604"/>
    </source>
</evidence>
<dbReference type="InterPro" id="IPR023797">
    <property type="entry name" value="RNA3'_phos_cyclase_dom"/>
</dbReference>
<feature type="domain" description="RNA 3'-terminal phosphate cyclase insert" evidence="6">
    <location>
        <begin position="170"/>
        <end position="244"/>
    </location>
</feature>
<keyword evidence="7" id="KW-1185">Reference proteome</keyword>
<dbReference type="WBParaSite" id="jg2281">
    <property type="protein sequence ID" value="jg2281"/>
    <property type="gene ID" value="jg2281"/>
</dbReference>
<dbReference type="InterPro" id="IPR020719">
    <property type="entry name" value="RNA3'_term_phos_cycl-like_CS"/>
</dbReference>
<dbReference type="InterPro" id="IPR016443">
    <property type="entry name" value="RNA3'_term_phos_cyc_type_2"/>
</dbReference>
<evidence type="ECO:0000313" key="8">
    <source>
        <dbReference type="WBParaSite" id="jg2281"/>
    </source>
</evidence>
<keyword evidence="4" id="KW-0539">Nucleus</keyword>
<dbReference type="InterPro" id="IPR036553">
    <property type="entry name" value="RPTC_insert"/>
</dbReference>
<dbReference type="GO" id="GO:0004521">
    <property type="term" value="F:RNA endonuclease activity"/>
    <property type="evidence" value="ECO:0007669"/>
    <property type="project" value="TreeGrafter"/>
</dbReference>
<dbReference type="Proteomes" id="UP000887574">
    <property type="component" value="Unplaced"/>
</dbReference>
<dbReference type="Pfam" id="PF01137">
    <property type="entry name" value="RTC"/>
    <property type="match status" value="1"/>
</dbReference>
<dbReference type="InterPro" id="IPR013792">
    <property type="entry name" value="RNA3'P_cycl/enolpyr_Trfase_a/b"/>
</dbReference>
<dbReference type="AlphaFoldDB" id="A0A915DRN7"/>
<reference evidence="8" key="1">
    <citation type="submission" date="2022-11" db="UniProtKB">
        <authorList>
            <consortium name="WormBaseParasite"/>
        </authorList>
    </citation>
    <scope>IDENTIFICATION</scope>
</reference>
<comment type="subcellular location">
    <subcellularLocation>
        <location evidence="1">Nucleus</location>
        <location evidence="1">Nucleolus</location>
    </subcellularLocation>
</comment>
<comment type="similarity">
    <text evidence="2">Belongs to the RNA 3'-terminal cyclase family. Type 2 subfamily.</text>
</comment>
<sequence>MEISEELKFEGCNFIRQRLTFSMLSGRAVTINNIRPLDDDPGIKDHEVKLLSIFEKISNGTKIIINRTGTQLKFEPGLIQGGELEVDCGLQRCISYFLEPLVILAPFCKAPLKVTLKGVTNAPNELSVDAIRATWLPVFNKFVLNDELLSIKINARGFLPDGGGLVQREKPGKICKIRGLAYVCKVSPSFASRMIESAKKAMHGYLADVYITVDQRKGLQGGLSPGFGIFLTAETTEGVFYHAAENLLNEIYRGGSLDCSAQLLATTFMTLCEKDVSRFLFGPLSLYTVHGLRHLKTFFEQTFKIDELWKLKELKESKQDPEKKNVLNELRLGSEQKALLTCSGVGYFNINKVML</sequence>
<dbReference type="InterPro" id="IPR013791">
    <property type="entry name" value="RNA3'-term_phos_cycl_insert"/>
</dbReference>
<dbReference type="Gene3D" id="3.65.10.20">
    <property type="entry name" value="RNA 3'-terminal phosphate cyclase domain"/>
    <property type="match status" value="1"/>
</dbReference>
<name>A0A915DRN7_9BILA</name>
<organism evidence="7 8">
    <name type="scientific">Ditylenchus dipsaci</name>
    <dbReference type="NCBI Taxonomy" id="166011"/>
    <lineage>
        <taxon>Eukaryota</taxon>
        <taxon>Metazoa</taxon>
        <taxon>Ecdysozoa</taxon>
        <taxon>Nematoda</taxon>
        <taxon>Chromadorea</taxon>
        <taxon>Rhabditida</taxon>
        <taxon>Tylenchina</taxon>
        <taxon>Tylenchomorpha</taxon>
        <taxon>Sphaerularioidea</taxon>
        <taxon>Anguinidae</taxon>
        <taxon>Anguininae</taxon>
        <taxon>Ditylenchus</taxon>
    </lineage>
</organism>
<evidence type="ECO:0000313" key="7">
    <source>
        <dbReference type="Proteomes" id="UP000887574"/>
    </source>
</evidence>
<evidence type="ECO:0000256" key="4">
    <source>
        <dbReference type="ARBA" id="ARBA00023242"/>
    </source>
</evidence>
<evidence type="ECO:0000259" key="5">
    <source>
        <dbReference type="Pfam" id="PF01137"/>
    </source>
</evidence>
<protein>
    <submittedName>
        <fullName evidence="8">RNA 3'-terminal phosphate cyclase-like protein</fullName>
    </submittedName>
</protein>
<dbReference type="InterPro" id="IPR000228">
    <property type="entry name" value="RNA3'_term_phos_cyc"/>
</dbReference>
<feature type="domain" description="RNA 3'-terminal phosphate cyclase" evidence="5">
    <location>
        <begin position="8"/>
        <end position="305"/>
    </location>
</feature>
<proteinExistence type="inferred from homology"/>
<evidence type="ECO:0000256" key="3">
    <source>
        <dbReference type="ARBA" id="ARBA00022517"/>
    </source>
</evidence>
<evidence type="ECO:0000259" key="6">
    <source>
        <dbReference type="Pfam" id="PF05189"/>
    </source>
</evidence>
<dbReference type="PANTHER" id="PTHR11096:SF1">
    <property type="entry name" value="RNA 3'-TERMINAL PHOSPHATE CYCLASE-LIKE PROTEIN"/>
    <property type="match status" value="1"/>
</dbReference>
<dbReference type="Pfam" id="PF05189">
    <property type="entry name" value="RTC_insert"/>
    <property type="match status" value="1"/>
</dbReference>
<dbReference type="SUPFAM" id="SSF55205">
    <property type="entry name" value="EPT/RTPC-like"/>
    <property type="match status" value="1"/>
</dbReference>
<accession>A0A915DRN7</accession>
<evidence type="ECO:0000256" key="2">
    <source>
        <dbReference type="ARBA" id="ARBA00007089"/>
    </source>
</evidence>
<dbReference type="NCBIfam" id="TIGR03400">
    <property type="entry name" value="18S_RNA_Rcl1p"/>
    <property type="match status" value="1"/>
</dbReference>
<dbReference type="GO" id="GO:0000479">
    <property type="term" value="P:endonucleolytic cleavage of tricistronic rRNA transcript (SSU-rRNA, 5.8S rRNA, LSU-rRNA)"/>
    <property type="evidence" value="ECO:0007669"/>
    <property type="project" value="TreeGrafter"/>
</dbReference>
<dbReference type="GO" id="GO:0005730">
    <property type="term" value="C:nucleolus"/>
    <property type="evidence" value="ECO:0007669"/>
    <property type="project" value="UniProtKB-SubCell"/>
</dbReference>
<dbReference type="InterPro" id="IPR037136">
    <property type="entry name" value="RNA3'_phos_cyclase_dom_sf"/>
</dbReference>
<keyword evidence="3" id="KW-0690">Ribosome biogenesis</keyword>